<dbReference type="InterPro" id="IPR044020">
    <property type="entry name" value="DUF5676"/>
</dbReference>
<reference evidence="2 3" key="1">
    <citation type="journal article" date="2016" name="Nat. Commun.">
        <title>Thousands of microbial genomes shed light on interconnected biogeochemical processes in an aquifer system.</title>
        <authorList>
            <person name="Anantharaman K."/>
            <person name="Brown C.T."/>
            <person name="Hug L.A."/>
            <person name="Sharon I."/>
            <person name="Castelle C.J."/>
            <person name="Probst A.J."/>
            <person name="Thomas B.C."/>
            <person name="Singh A."/>
            <person name="Wilkins M.J."/>
            <person name="Karaoz U."/>
            <person name="Brodie E.L."/>
            <person name="Williams K.H."/>
            <person name="Hubbard S.S."/>
            <person name="Banfield J.F."/>
        </authorList>
    </citation>
    <scope>NUCLEOTIDE SEQUENCE [LARGE SCALE GENOMIC DNA]</scope>
</reference>
<organism evidence="2 3">
    <name type="scientific">Candidatus Wildermuthbacteria bacterium RIFCSPHIGHO2_12_FULL_40_12</name>
    <dbReference type="NCBI Taxonomy" id="1802457"/>
    <lineage>
        <taxon>Bacteria</taxon>
        <taxon>Candidatus Wildermuthiibacteriota</taxon>
    </lineage>
</organism>
<evidence type="ECO:0000313" key="2">
    <source>
        <dbReference type="EMBL" id="OHA71362.1"/>
    </source>
</evidence>
<evidence type="ECO:0000256" key="1">
    <source>
        <dbReference type="SAM" id="Phobius"/>
    </source>
</evidence>
<name>A0A1G2RGE9_9BACT</name>
<keyword evidence="1" id="KW-0472">Membrane</keyword>
<keyword evidence="1" id="KW-1133">Transmembrane helix</keyword>
<proteinExistence type="predicted"/>
<dbReference type="Pfam" id="PF18926">
    <property type="entry name" value="DUF5676"/>
    <property type="match status" value="1"/>
</dbReference>
<dbReference type="AlphaFoldDB" id="A0A1G2RGE9"/>
<dbReference type="EMBL" id="MHUC01000003">
    <property type="protein sequence ID" value="OHA71362.1"/>
    <property type="molecule type" value="Genomic_DNA"/>
</dbReference>
<gene>
    <name evidence="2" type="ORF">A3F15_02990</name>
</gene>
<feature type="transmembrane region" description="Helical" evidence="1">
    <location>
        <begin position="12"/>
        <end position="32"/>
    </location>
</feature>
<accession>A0A1G2RGE9</accession>
<dbReference type="STRING" id="1802457.A3F15_02990"/>
<evidence type="ECO:0000313" key="3">
    <source>
        <dbReference type="Proteomes" id="UP000177078"/>
    </source>
</evidence>
<feature type="transmembrane region" description="Helical" evidence="1">
    <location>
        <begin position="52"/>
        <end position="79"/>
    </location>
</feature>
<dbReference type="Proteomes" id="UP000177078">
    <property type="component" value="Unassembled WGS sequence"/>
</dbReference>
<comment type="caution">
    <text evidence="2">The sequence shown here is derived from an EMBL/GenBank/DDBJ whole genome shotgun (WGS) entry which is preliminary data.</text>
</comment>
<protein>
    <submittedName>
        <fullName evidence="2">Uncharacterized protein</fullName>
    </submittedName>
</protein>
<keyword evidence="1" id="KW-0812">Transmembrane</keyword>
<sequence length="85" mass="9530">MINTMHLTKVAAAWMSIAYAICYVGVVIFPSIRNLFMRYALHADVAFQSDFFSFGYFISGLIIWDILAIAGAWLFAVLFNKLGKG</sequence>